<dbReference type="InterPro" id="IPR045266">
    <property type="entry name" value="DOH_DOMON"/>
</dbReference>
<dbReference type="PANTHER" id="PTHR24036">
    <property type="entry name" value="SKELETOR-RELATED"/>
    <property type="match status" value="1"/>
</dbReference>
<feature type="domain" description="EGF-like" evidence="6">
    <location>
        <begin position="64"/>
        <end position="100"/>
    </location>
</feature>
<dbReference type="SMART" id="SM00686">
    <property type="entry name" value="DM13"/>
    <property type="match status" value="4"/>
</dbReference>
<organism evidence="9 10">
    <name type="scientific">Priapulus caudatus</name>
    <name type="common">Priapulid worm</name>
    <dbReference type="NCBI Taxonomy" id="37621"/>
    <lineage>
        <taxon>Eukaryota</taxon>
        <taxon>Metazoa</taxon>
        <taxon>Ecdysozoa</taxon>
        <taxon>Scalidophora</taxon>
        <taxon>Priapulida</taxon>
        <taxon>Priapulimorpha</taxon>
        <taxon>Priapulimorphida</taxon>
        <taxon>Priapulidae</taxon>
        <taxon>Priapulus</taxon>
    </lineage>
</organism>
<sequence length="1054" mass="115372">MLLVALACLLPLITHAKQVDVCIHRPCRNGGTCFNIEGSPGYICQCAEQYTGYTCETALTLFMPHGKCVEFPCRNGGYCIDMVYTYKCRCPVGYTGEHCETGQQLARQGVHAAPIRLVTRPRPNPCARRPCGDYGTCESSRTTFTCKCNTGWTGHTCKTKLEVAAYLGKKLGNFATFDEDVAGEIYALDENTLFIKRFTYAGKAPDAFFWAGRNGDTPSDDGELISLNPSDPQPLKAYSNEDLILPLPSGLKVSDIRWLSVWCRSFAVNFGSLTLETGAAGPTPQTIRRLPRGPHMVGSGPITLLTDRTVEIQDFSYDGSAPDTFFYVGKGTPSSRGTKIPDENGSLEPLRRYRRKTLTLTLPEGMSWYDVDYLSVYCLTAAVNFGHVEIPASIKQSILPSYVAQQVQMTAPQVIEGIPHGPHMVGSGPITLLTDRTVEIQDFSYDGSAPDTFFYVGKGTPSSRGTKIPDENGSLEPLRKYRRKTLTLTLPEGMSWYDVDYLSVYCLTAAVNFGHVEFPASVKQSILPPYLAQQVQMTAPQVIEGIPHGPHMVGSGSITLLTDRTVEIQDFSYDGSAPDTFFYVGRGTPSPRGTKIPDENGSLEPLRRYRRKTLTLTLPEGMSWYDVDYLSVYCLTAAVNFGHVEIPASIKQTRRLPSFAAQQSGLISPVAARGRLLQNCETFSDGVFNVAWSVAPGSIFISLMGAVNAGTYMSFGLSGSNHSSQMVGADVVVAWIEKSTGAARAVDYSLRDRSQCSGQSGVCPDIRVGGTNDVENMVGSITNGITTITFSRKLKTGDMLDKQYYSDGRSQFIIWGIGDVDDQGIVYKHSLRTQGNLRMNFGRSPADNCSPVLPPTSTLNAATTKGWEPSIISGKDTNEFTIQLGPSGGSQGYTAITGELSWGIAFYVNGMLIPELVLKRGETYRFRVETGNNPSSPAEYHPVYIADDATGGYAQRSDAERSQLQIYFGIDASGNPVPEAAGTLCEFMSGDGDPENYATFEAYKEAELSLNCHRPRKAGVFTWTPDSSTPDLVYYQCYQHRYLGWKIHVVDDFS</sequence>
<evidence type="ECO:0000313" key="9">
    <source>
        <dbReference type="Proteomes" id="UP000695022"/>
    </source>
</evidence>
<comment type="caution">
    <text evidence="4">Lacks conserved residue(s) required for the propagation of feature annotation.</text>
</comment>
<evidence type="ECO:0000256" key="5">
    <source>
        <dbReference type="SAM" id="SignalP"/>
    </source>
</evidence>
<feature type="domain" description="EGF-like" evidence="6">
    <location>
        <begin position="122"/>
        <end position="158"/>
    </location>
</feature>
<dbReference type="Pfam" id="PF10517">
    <property type="entry name" value="DM13"/>
    <property type="match status" value="4"/>
</dbReference>
<feature type="signal peptide" evidence="5">
    <location>
        <begin position="1"/>
        <end position="16"/>
    </location>
</feature>
<evidence type="ECO:0000256" key="1">
    <source>
        <dbReference type="ARBA" id="ARBA00022536"/>
    </source>
</evidence>
<keyword evidence="1 4" id="KW-0245">EGF-like domain</keyword>
<dbReference type="Gene3D" id="2.10.25.10">
    <property type="entry name" value="Laminin"/>
    <property type="match status" value="3"/>
</dbReference>
<dbReference type="Pfam" id="PF03351">
    <property type="entry name" value="DOMON"/>
    <property type="match status" value="1"/>
</dbReference>
<dbReference type="SUPFAM" id="SSF57196">
    <property type="entry name" value="EGF/Laminin"/>
    <property type="match status" value="3"/>
</dbReference>
<dbReference type="GeneID" id="106808160"/>
<feature type="disulfide bond" evidence="4">
    <location>
        <begin position="90"/>
        <end position="99"/>
    </location>
</feature>
<reference evidence="10" key="1">
    <citation type="submission" date="2025-08" db="UniProtKB">
        <authorList>
            <consortium name="RefSeq"/>
        </authorList>
    </citation>
    <scope>IDENTIFICATION</scope>
</reference>
<feature type="chain" id="PRO_5047079560" evidence="5">
    <location>
        <begin position="17"/>
        <end position="1054"/>
    </location>
</feature>
<evidence type="ECO:0000256" key="2">
    <source>
        <dbReference type="ARBA" id="ARBA00022737"/>
    </source>
</evidence>
<dbReference type="InterPro" id="IPR005018">
    <property type="entry name" value="DOMON_domain"/>
</dbReference>
<gene>
    <name evidence="10" type="primary">LOC106808160</name>
</gene>
<dbReference type="InterPro" id="IPR000152">
    <property type="entry name" value="EGF-type_Asp/Asn_hydroxyl_site"/>
</dbReference>
<proteinExistence type="predicted"/>
<name>A0ABM1E212_PRICU</name>
<evidence type="ECO:0000313" key="10">
    <source>
        <dbReference type="RefSeq" id="XP_014666233.1"/>
    </source>
</evidence>
<feature type="domain" description="DM13" evidence="8">
    <location>
        <begin position="168"/>
        <end position="276"/>
    </location>
</feature>
<feature type="disulfide bond" evidence="4">
    <location>
        <begin position="27"/>
        <end position="44"/>
    </location>
</feature>
<dbReference type="PROSITE" id="PS01186">
    <property type="entry name" value="EGF_2"/>
    <property type="match status" value="2"/>
</dbReference>
<keyword evidence="2" id="KW-0677">Repeat</keyword>
<evidence type="ECO:0000259" key="7">
    <source>
        <dbReference type="PROSITE" id="PS50836"/>
    </source>
</evidence>
<dbReference type="SMART" id="SM00179">
    <property type="entry name" value="EGF_CA"/>
    <property type="match status" value="3"/>
</dbReference>
<evidence type="ECO:0000259" key="6">
    <source>
        <dbReference type="PROSITE" id="PS50026"/>
    </source>
</evidence>
<dbReference type="PROSITE" id="PS00010">
    <property type="entry name" value="ASX_HYDROXYL"/>
    <property type="match status" value="1"/>
</dbReference>
<dbReference type="InterPro" id="IPR013032">
    <property type="entry name" value="EGF-like_CS"/>
</dbReference>
<dbReference type="PANTHER" id="PTHR24036:SF5">
    <property type="entry name" value="THROMBOMODULIN"/>
    <property type="match status" value="1"/>
</dbReference>
<dbReference type="Pfam" id="PF12661">
    <property type="entry name" value="hEGF"/>
    <property type="match status" value="1"/>
</dbReference>
<feature type="domain" description="DM13" evidence="8">
    <location>
        <begin position="541"/>
        <end position="647"/>
    </location>
</feature>
<dbReference type="SMART" id="SM00181">
    <property type="entry name" value="EGF"/>
    <property type="match status" value="3"/>
</dbReference>
<evidence type="ECO:0000259" key="8">
    <source>
        <dbReference type="PROSITE" id="PS51549"/>
    </source>
</evidence>
<dbReference type="PROSITE" id="PS50836">
    <property type="entry name" value="DOMON"/>
    <property type="match status" value="1"/>
</dbReference>
<dbReference type="CDD" id="cd00054">
    <property type="entry name" value="EGF_CA"/>
    <property type="match status" value="3"/>
</dbReference>
<keyword evidence="5" id="KW-0732">Signal</keyword>
<dbReference type="Pfam" id="PF00008">
    <property type="entry name" value="EGF"/>
    <property type="match status" value="1"/>
</dbReference>
<dbReference type="PROSITE" id="PS00022">
    <property type="entry name" value="EGF_1"/>
    <property type="match status" value="3"/>
</dbReference>
<feature type="domain" description="DM13" evidence="8">
    <location>
        <begin position="285"/>
        <end position="391"/>
    </location>
</feature>
<dbReference type="InterPro" id="IPR001881">
    <property type="entry name" value="EGF-like_Ca-bd_dom"/>
</dbReference>
<feature type="domain" description="DM13" evidence="8">
    <location>
        <begin position="413"/>
        <end position="519"/>
    </location>
</feature>
<dbReference type="SMART" id="SM00664">
    <property type="entry name" value="DoH"/>
    <property type="match status" value="1"/>
</dbReference>
<dbReference type="RefSeq" id="XP_014666233.1">
    <property type="nucleotide sequence ID" value="XM_014810747.1"/>
</dbReference>
<keyword evidence="3 4" id="KW-1015">Disulfide bond</keyword>
<keyword evidence="9" id="KW-1185">Reference proteome</keyword>
<dbReference type="InterPro" id="IPR019545">
    <property type="entry name" value="DM13_domain"/>
</dbReference>
<dbReference type="InterPro" id="IPR052126">
    <property type="entry name" value="Spindle_Org/Thrombomodulin"/>
</dbReference>
<protein>
    <submittedName>
        <fullName evidence="10">Protein Skeletor, isoforms B/C-like isoform X1</fullName>
    </submittedName>
</protein>
<dbReference type="Proteomes" id="UP000695022">
    <property type="component" value="Unplaced"/>
</dbReference>
<feature type="disulfide bond" evidence="4">
    <location>
        <begin position="46"/>
        <end position="55"/>
    </location>
</feature>
<dbReference type="InterPro" id="IPR057443">
    <property type="entry name" value="At5g54830-like"/>
</dbReference>
<feature type="domain" description="DOMON" evidence="7">
    <location>
        <begin position="686"/>
        <end position="818"/>
    </location>
</feature>
<dbReference type="PROSITE" id="PS50026">
    <property type="entry name" value="EGF_3"/>
    <property type="match status" value="3"/>
</dbReference>
<dbReference type="InterPro" id="IPR000742">
    <property type="entry name" value="EGF"/>
</dbReference>
<dbReference type="Pfam" id="PF25489">
    <property type="entry name" value="At5g54830"/>
    <property type="match status" value="1"/>
</dbReference>
<accession>A0ABM1E212</accession>
<dbReference type="PROSITE" id="PS51549">
    <property type="entry name" value="DM13"/>
    <property type="match status" value="4"/>
</dbReference>
<evidence type="ECO:0000256" key="4">
    <source>
        <dbReference type="PROSITE-ProRule" id="PRU00076"/>
    </source>
</evidence>
<feature type="disulfide bond" evidence="4">
    <location>
        <begin position="148"/>
        <end position="157"/>
    </location>
</feature>
<evidence type="ECO:0000256" key="3">
    <source>
        <dbReference type="ARBA" id="ARBA00023157"/>
    </source>
</evidence>
<dbReference type="CDD" id="cd09631">
    <property type="entry name" value="DOMON_DOH"/>
    <property type="match status" value="1"/>
</dbReference>
<feature type="domain" description="EGF-like" evidence="6">
    <location>
        <begin position="18"/>
        <end position="56"/>
    </location>
</feature>